<reference evidence="1 2" key="1">
    <citation type="submission" date="2022-04" db="EMBL/GenBank/DDBJ databases">
        <authorList>
            <person name="Grouzdev D.S."/>
            <person name="Pantiukh K.S."/>
            <person name="Krutkina M.S."/>
        </authorList>
    </citation>
    <scope>NUCLEOTIDE SEQUENCE [LARGE SCALE GENOMIC DNA]</scope>
    <source>
        <strain evidence="1 2">Jip08</strain>
    </source>
</reference>
<proteinExistence type="predicted"/>
<organism evidence="1 2">
    <name type="scientific">Ancylobacter koreensis</name>
    <dbReference type="NCBI Taxonomy" id="266121"/>
    <lineage>
        <taxon>Bacteria</taxon>
        <taxon>Pseudomonadati</taxon>
        <taxon>Pseudomonadota</taxon>
        <taxon>Alphaproteobacteria</taxon>
        <taxon>Hyphomicrobiales</taxon>
        <taxon>Xanthobacteraceae</taxon>
        <taxon>Ancylobacter</taxon>
    </lineage>
</organism>
<dbReference type="EMBL" id="JALKCG010000001">
    <property type="protein sequence ID" value="MCK0206966.1"/>
    <property type="molecule type" value="Genomic_DNA"/>
</dbReference>
<dbReference type="Proteomes" id="UP001202867">
    <property type="component" value="Unassembled WGS sequence"/>
</dbReference>
<gene>
    <name evidence="1" type="ORF">MWN33_02855</name>
</gene>
<evidence type="ECO:0000313" key="2">
    <source>
        <dbReference type="Proteomes" id="UP001202867"/>
    </source>
</evidence>
<dbReference type="RefSeq" id="WP_247198626.1">
    <property type="nucleotide sequence ID" value="NZ_JALKCG010000001.1"/>
</dbReference>
<name>A0ABT0DI67_9HYPH</name>
<reference evidence="2" key="2">
    <citation type="submission" date="2023-07" db="EMBL/GenBank/DDBJ databases">
        <title>Ancylobacter moscoviensis sp. nov., facultatively methylotrophic bacteria from activated sludge and the reclassification of Starkeya novella (Starkey 1934) Kelly et al. 2000 as Ancylobacter novellus comb. nov., Starkeya koreensis Im et al. 2006 as Ancylobacter koreensis comb.nov., Angulomicrobium tetraedrale Vasil'eva et al. 1986 as Ancylobacter tetraedralis comb. nov., Angulomicrobium amanitiforme Fritz et al. 2004 as Ancylobacter amanitiformis comb. nov. and Methylorhabdus multivorans Doronina et al. 1996 as Ancylobacter multivorans comb. nov. and emended description of the genus Ancylobacter.</title>
        <authorList>
            <person name="Doronina N."/>
            <person name="Chemodurova A."/>
            <person name="Grouzdev D."/>
            <person name="Koziaeva V."/>
            <person name="Shi W."/>
            <person name="Wu L."/>
            <person name="Kaparullina E."/>
        </authorList>
    </citation>
    <scope>NUCLEOTIDE SEQUENCE [LARGE SCALE GENOMIC DNA]</scope>
    <source>
        <strain evidence="2">Jip08</strain>
    </source>
</reference>
<keyword evidence="2" id="KW-1185">Reference proteome</keyword>
<protein>
    <submittedName>
        <fullName evidence="1">Anti-sigma factor</fullName>
    </submittedName>
</protein>
<accession>A0ABT0DI67</accession>
<sequence length="268" mass="28749">MTRPVDPVSDDDLQAYVDDQLDVARRIDVEAYLSANPAAASRVMADLRTRDELRLALAETPRAASAATARLATAEAARRLEGALSRERWLRRMRIAATVALLIGAGWFAHAQFGPLGVSRVVASGLPPAYVEDAVRAHRTAQLRAGMRSQPGASYDPAEIRAATAIVLPALPEDWKVEDVQVFPSAFGPSLELAVRTHEHGAVSLFAVRPGTFDVVPATTVPKDGLTAAYWQVGEVAYALVAPNDAEQGAASAREIDRTASRLARSLY</sequence>
<comment type="caution">
    <text evidence="1">The sequence shown here is derived from an EMBL/GenBank/DDBJ whole genome shotgun (WGS) entry which is preliminary data.</text>
</comment>
<evidence type="ECO:0000313" key="1">
    <source>
        <dbReference type="EMBL" id="MCK0206966.1"/>
    </source>
</evidence>